<evidence type="ECO:0000256" key="4">
    <source>
        <dbReference type="ARBA" id="ARBA00022840"/>
    </source>
</evidence>
<keyword evidence="6" id="KW-0505">Motor protein</keyword>
<dbReference type="GO" id="GO:0008017">
    <property type="term" value="F:microtubule binding"/>
    <property type="evidence" value="ECO:0007669"/>
    <property type="project" value="InterPro"/>
</dbReference>
<dbReference type="InterPro" id="IPR001752">
    <property type="entry name" value="Kinesin_motor_dom"/>
</dbReference>
<accession>A0A2T9YMB1</accession>
<evidence type="ECO:0000259" key="9">
    <source>
        <dbReference type="PROSITE" id="PS50067"/>
    </source>
</evidence>
<evidence type="ECO:0000313" key="11">
    <source>
        <dbReference type="Proteomes" id="UP000245699"/>
    </source>
</evidence>
<feature type="compositionally biased region" description="Low complexity" evidence="8">
    <location>
        <begin position="689"/>
        <end position="703"/>
    </location>
</feature>
<dbReference type="GO" id="GO:0007018">
    <property type="term" value="P:microtubule-based movement"/>
    <property type="evidence" value="ECO:0007669"/>
    <property type="project" value="InterPro"/>
</dbReference>
<dbReference type="InterPro" id="IPR027640">
    <property type="entry name" value="Kinesin-like_fam"/>
</dbReference>
<feature type="compositionally biased region" description="Basic and acidic residues" evidence="8">
    <location>
        <begin position="50"/>
        <end position="60"/>
    </location>
</feature>
<gene>
    <name evidence="10" type="ORF">BB559_003263</name>
</gene>
<feature type="coiled-coil region" evidence="7">
    <location>
        <begin position="1933"/>
        <end position="1988"/>
    </location>
</feature>
<dbReference type="InterPro" id="IPR019821">
    <property type="entry name" value="Kinesin_motor_CS"/>
</dbReference>
<proteinExistence type="inferred from homology"/>
<feature type="region of interest" description="Disordered" evidence="8">
    <location>
        <begin position="1834"/>
        <end position="1891"/>
    </location>
</feature>
<dbReference type="GO" id="GO:0003777">
    <property type="term" value="F:microtubule motor activity"/>
    <property type="evidence" value="ECO:0007669"/>
    <property type="project" value="InterPro"/>
</dbReference>
<dbReference type="SMART" id="SM00129">
    <property type="entry name" value="KISc"/>
    <property type="match status" value="1"/>
</dbReference>
<name>A0A2T9YMB1_9FUNG</name>
<feature type="coiled-coil region" evidence="7">
    <location>
        <begin position="1543"/>
        <end position="1584"/>
    </location>
</feature>
<evidence type="ECO:0000256" key="1">
    <source>
        <dbReference type="ARBA" id="ARBA00004496"/>
    </source>
</evidence>
<keyword evidence="2" id="KW-0963">Cytoplasm</keyword>
<dbReference type="Pfam" id="PF00225">
    <property type="entry name" value="Kinesin"/>
    <property type="match status" value="1"/>
</dbReference>
<feature type="compositionally biased region" description="Basic residues" evidence="8">
    <location>
        <begin position="643"/>
        <end position="661"/>
    </location>
</feature>
<dbReference type="PANTHER" id="PTHR47969:SF15">
    <property type="entry name" value="CHROMOSOME-ASSOCIATED KINESIN KIF4A-RELATED"/>
    <property type="match status" value="1"/>
</dbReference>
<comment type="caution">
    <text evidence="10">The sequence shown here is derived from an EMBL/GenBank/DDBJ whole genome shotgun (WGS) entry which is preliminary data.</text>
</comment>
<dbReference type="InterPro" id="IPR027417">
    <property type="entry name" value="P-loop_NTPase"/>
</dbReference>
<feature type="compositionally biased region" description="Polar residues" evidence="8">
    <location>
        <begin position="1"/>
        <end position="10"/>
    </location>
</feature>
<dbReference type="PRINTS" id="PR00380">
    <property type="entry name" value="KINESINHEAVY"/>
</dbReference>
<dbReference type="GO" id="GO:0005737">
    <property type="term" value="C:cytoplasm"/>
    <property type="evidence" value="ECO:0007669"/>
    <property type="project" value="UniProtKB-SubCell"/>
</dbReference>
<dbReference type="EMBL" id="MBFT01000321">
    <property type="protein sequence ID" value="PVU93476.1"/>
    <property type="molecule type" value="Genomic_DNA"/>
</dbReference>
<evidence type="ECO:0000256" key="3">
    <source>
        <dbReference type="ARBA" id="ARBA00022741"/>
    </source>
</evidence>
<feature type="coiled-coil region" evidence="7">
    <location>
        <begin position="1004"/>
        <end position="1038"/>
    </location>
</feature>
<feature type="compositionally biased region" description="Polar residues" evidence="8">
    <location>
        <begin position="712"/>
        <end position="725"/>
    </location>
</feature>
<dbReference type="GO" id="GO:0007052">
    <property type="term" value="P:mitotic spindle organization"/>
    <property type="evidence" value="ECO:0007669"/>
    <property type="project" value="TreeGrafter"/>
</dbReference>
<feature type="compositionally biased region" description="Polar residues" evidence="8">
    <location>
        <begin position="22"/>
        <end position="43"/>
    </location>
</feature>
<reference evidence="10 11" key="1">
    <citation type="journal article" date="2018" name="MBio">
        <title>Comparative Genomics Reveals the Core Gene Toolbox for the Fungus-Insect Symbiosis.</title>
        <authorList>
            <person name="Wang Y."/>
            <person name="Stata M."/>
            <person name="Wang W."/>
            <person name="Stajich J.E."/>
            <person name="White M.M."/>
            <person name="Moncalvo J.M."/>
        </authorList>
    </citation>
    <scope>NUCLEOTIDE SEQUENCE [LARGE SCALE GENOMIC DNA]</scope>
    <source>
        <strain evidence="10 11">AUS-77-4</strain>
    </source>
</reference>
<feature type="compositionally biased region" description="Basic and acidic residues" evidence="8">
    <location>
        <begin position="11"/>
        <end position="21"/>
    </location>
</feature>
<protein>
    <recommendedName>
        <fullName evidence="9">Kinesin motor domain-containing protein</fullName>
    </recommendedName>
</protein>
<dbReference type="SUPFAM" id="SSF52540">
    <property type="entry name" value="P-loop containing nucleoside triphosphate hydrolases"/>
    <property type="match status" value="1"/>
</dbReference>
<feature type="binding site" evidence="6">
    <location>
        <begin position="135"/>
        <end position="142"/>
    </location>
    <ligand>
        <name>ATP</name>
        <dbReference type="ChEBI" id="CHEBI:30616"/>
    </ligand>
</feature>
<comment type="similarity">
    <text evidence="6">Belongs to the TRAFAC class myosin-kinesin ATPase superfamily. Kinesin family.</text>
</comment>
<evidence type="ECO:0000256" key="6">
    <source>
        <dbReference type="PROSITE-ProRule" id="PRU00283"/>
    </source>
</evidence>
<feature type="compositionally biased region" description="Basic and acidic residues" evidence="8">
    <location>
        <begin position="662"/>
        <end position="672"/>
    </location>
</feature>
<keyword evidence="11" id="KW-1185">Reference proteome</keyword>
<feature type="coiled-coil region" evidence="7">
    <location>
        <begin position="743"/>
        <end position="781"/>
    </location>
</feature>
<dbReference type="OrthoDB" id="3176171at2759"/>
<evidence type="ECO:0000256" key="2">
    <source>
        <dbReference type="ARBA" id="ARBA00022490"/>
    </source>
</evidence>
<keyword evidence="4 6" id="KW-0067">ATP-binding</keyword>
<dbReference type="PROSITE" id="PS00411">
    <property type="entry name" value="KINESIN_MOTOR_1"/>
    <property type="match status" value="1"/>
</dbReference>
<keyword evidence="5 7" id="KW-0175">Coiled coil</keyword>
<organism evidence="10 11">
    <name type="scientific">Furculomyces boomerangus</name>
    <dbReference type="NCBI Taxonomy" id="61424"/>
    <lineage>
        <taxon>Eukaryota</taxon>
        <taxon>Fungi</taxon>
        <taxon>Fungi incertae sedis</taxon>
        <taxon>Zoopagomycota</taxon>
        <taxon>Kickxellomycotina</taxon>
        <taxon>Harpellomycetes</taxon>
        <taxon>Harpellales</taxon>
        <taxon>Harpellaceae</taxon>
        <taxon>Furculomyces</taxon>
    </lineage>
</organism>
<dbReference type="PANTHER" id="PTHR47969">
    <property type="entry name" value="CHROMOSOME-ASSOCIATED KINESIN KIF4A-RELATED"/>
    <property type="match status" value="1"/>
</dbReference>
<dbReference type="PROSITE" id="PS50067">
    <property type="entry name" value="KINESIN_MOTOR_2"/>
    <property type="match status" value="1"/>
</dbReference>
<comment type="subcellular location">
    <subcellularLocation>
        <location evidence="1">Cytoplasm</location>
    </subcellularLocation>
</comment>
<feature type="coiled-coil region" evidence="7">
    <location>
        <begin position="873"/>
        <end position="915"/>
    </location>
</feature>
<feature type="region of interest" description="Disordered" evidence="8">
    <location>
        <begin position="638"/>
        <end position="725"/>
    </location>
</feature>
<dbReference type="GO" id="GO:0005524">
    <property type="term" value="F:ATP binding"/>
    <property type="evidence" value="ECO:0007669"/>
    <property type="project" value="UniProtKB-UniRule"/>
</dbReference>
<dbReference type="Proteomes" id="UP000245699">
    <property type="component" value="Unassembled WGS sequence"/>
</dbReference>
<sequence>MGLVTNQIDSTHLDPSNDKKSNLGSPKTSSESNTQNQHTSTKVQVAIRIRPNDDSNNEKVHKNHKQRNNILDFSQNENEIRVLGSYGQVGGVPRLFKYDHVFGPTSTQTEVYENSASALVNKFFEGYNVTILAYGQTSSGKSYTMGTKGEYGEKGVVGFALEELFNKINQDSSNTQNQIKREFKVSYIEVYNEDLIDLISEARGNLSRSPILIREDTHGRIIWSGAIEQKISSVEDAMSLLLDGSMVRQTGKTKMNTQSSRSHAIYMIAQSQTEIRNGIEMRSVSKFNFVDLAGSERLKKTQAVGDRAREGISINSGLLALGNVISALSDAQDKYSAQNGNNSSQNSFVPYRDSKLTRLLQDSLGGTAHTLMIACVSMSESDVMETLNTLKYASRANNIKNKSFSNWESVDSTLHTQIAFLRQEVARLKEELASRTSASKDTDISIKNLGDNTHSHATQQNDNIELMPSQSKQFILEEKINYMESELETANEAYTDLLLRYNELCVELEDQSVPKNKKNYKISNNPGHQEIFTDDRIFDQNDINLELNSQYRDINPNDKLNDQVSMGKKGSFANSIDEESLFSTPKNKNSRTNIKGRLNHQIGSTGSEGSRKRVLTNTTPSHLLPIITSFNDHKRLSLAPYIPKRKSSSLRRNKRNQKPKKLKSELNKKESKASSLRNKRLSSGSEGFNDSSYNNSIIDSDSGSENDKITGKGNSRGSYDLATSSDDSDYFNVENELDEGTFDSEINEMVKGYENLIRDLEKELNEKNEELKSKNIQLSAQSTKVAFAEQLNVSQNAQLVALKAQIHQLRDISHTEEARRKLLESQISIFETSVNRRSSTYSLIGGMVASKDAILNSNNFDNNSSKTTDKLVLSEIEKIKNQGELEIQNLKAEFSEKLEIQEKEHERDLISLQNKFKGEMDQLKTTYSGIENDSNLQKNSLLYQSESTETKGIQKKQSKHNIIKELRNKISTSRLDSSFNNTKSSNTENKFDSCTKCIDVQTQLEKVIKERNNMCQLVASAEQEKIKAQNDKKHAQLLLSCIQNEVIERSSALNQLQQLIANRKSPNDLNGLVSSKNVFGSNRESSRFSYDDLAIASVEKHKLRIEKISQMLPEERRLMLTRENFGYFSSKQTVLANPVSLETHFNPRNSHGLATTNISQTKSHQSFKPVLSIEAPQNYQIPPLAGTRNSAYFADVYNSNLSALGILLSNGNVTSNIDASPVISDFCGNYVHNNYLGSPNNRFSLHALLDSEIPLTSPVGTTSLTNLGNSDLNTFRFPQDNLTLVGINGNGYANNNQYNSIISSLPTSLHAISEQSRTLREKATHMRMEVVDPGPVPQYLLDLDYSVTDFNQIKSIHQELLAKVNKLLLNKSVLVSMNDQLTKTMEALEAQSMLLALSSKIPQGRNRYSTLTEGNECKNKLEYNNNNLNDKQSPTKLGFHPKKTIEEFDINDQNQLPPNEIFEEVPETNKIKVDKSIETENVGIISIKSTQDNKSPTKTVAVHKHNNRDTSSSIASINANIELLDSVSSNDGPESQAISMELYQNLVDERDKLNQEISSYQIIIEEQHARLRRQEKLIADIKSKPSLPNMSNINQRDKLVHYELSVDSLKSPRIIIKDRNINTKGSDRNGEKNLLRLESFGSNNYWNNYDQFQDLESPYGNNSMDSPLDNNFADLYSDLRRVKSSKLSVINKQPSLGAVRQTTYNLEKMSFDILNSTNLNNGKLNVNKLKEAENKEKVSSDFGSHILEHQVGKDVKTENKEINGVEPSYLLNTNINKNDISISGIDVDSEINPSNLVIENFEGYEYSKNQSIKTEQQKNSSDGGIQKQSVYIESKNENSTEEKPIPLENESDDISIPQFNSIDQDKYSGSKDVAGAGTRHTDSGGVKNKKTDQIPLVSNKDSLVDDIETGKFSVDGMDSLTTDLNSKSDIYKLVSLQAELEEARVKLEESEKRLESKLGQISGLEDELRAHKSLISALEENLSNFETHICELKTDNDRYTNELLRVGNESKLLKEQNTKLLYEISEAKNMVLSETKDRDIWKSRFKDLQEEMEEYRGRKKSKSSFFCF</sequence>
<keyword evidence="3 6" id="KW-0547">Nucleotide-binding</keyword>
<feature type="region of interest" description="Disordered" evidence="8">
    <location>
        <begin position="1"/>
        <end position="64"/>
    </location>
</feature>
<dbReference type="Gene3D" id="3.40.850.10">
    <property type="entry name" value="Kinesin motor domain"/>
    <property type="match status" value="1"/>
</dbReference>
<dbReference type="STRING" id="61424.A0A2T9YMB1"/>
<evidence type="ECO:0000256" key="7">
    <source>
        <dbReference type="SAM" id="Coils"/>
    </source>
</evidence>
<evidence type="ECO:0000256" key="5">
    <source>
        <dbReference type="ARBA" id="ARBA00023054"/>
    </source>
</evidence>
<feature type="compositionally biased region" description="Basic and acidic residues" evidence="8">
    <location>
        <begin position="1834"/>
        <end position="1845"/>
    </location>
</feature>
<feature type="domain" description="Kinesin motor" evidence="9">
    <location>
        <begin position="42"/>
        <end position="399"/>
    </location>
</feature>
<evidence type="ECO:0000256" key="8">
    <source>
        <dbReference type="SAM" id="MobiDB-lite"/>
    </source>
</evidence>
<evidence type="ECO:0000313" key="10">
    <source>
        <dbReference type="EMBL" id="PVU93476.1"/>
    </source>
</evidence>
<dbReference type="GO" id="GO:0005875">
    <property type="term" value="C:microtubule associated complex"/>
    <property type="evidence" value="ECO:0007669"/>
    <property type="project" value="TreeGrafter"/>
</dbReference>
<dbReference type="InterPro" id="IPR036961">
    <property type="entry name" value="Kinesin_motor_dom_sf"/>
</dbReference>
<dbReference type="GO" id="GO:0051231">
    <property type="term" value="P:spindle elongation"/>
    <property type="evidence" value="ECO:0007669"/>
    <property type="project" value="TreeGrafter"/>
</dbReference>